<dbReference type="Gene3D" id="2.170.16.10">
    <property type="entry name" value="Hedgehog/Intein (Hint) domain"/>
    <property type="match status" value="1"/>
</dbReference>
<dbReference type="AlphaFoldDB" id="A0A916TY98"/>
<dbReference type="SUPFAM" id="SSF51294">
    <property type="entry name" value="Hedgehog/intein (Hint) domain"/>
    <property type="match status" value="1"/>
</dbReference>
<evidence type="ECO:0000313" key="2">
    <source>
        <dbReference type="EMBL" id="GGC48232.1"/>
    </source>
</evidence>
<keyword evidence="3" id="KW-1185">Reference proteome</keyword>
<dbReference type="EMBL" id="BMGG01000001">
    <property type="protein sequence ID" value="GGC48232.1"/>
    <property type="molecule type" value="Genomic_DNA"/>
</dbReference>
<dbReference type="Proteomes" id="UP000637002">
    <property type="component" value="Unassembled WGS sequence"/>
</dbReference>
<proteinExistence type="predicted"/>
<comment type="caution">
    <text evidence="2">The sequence shown here is derived from an EMBL/GenBank/DDBJ whole genome shotgun (WGS) entry which is preliminary data.</text>
</comment>
<protein>
    <recommendedName>
        <fullName evidence="1">Hedgehog/Intein (Hint) domain-containing protein</fullName>
    </recommendedName>
</protein>
<sequence>MTIYGPNINGVSYDVTLDTSGAFYDLAVLHEGTTPVHFAHIAAGHILFNDGDIIEIASDPFEVAHYVVPPTVEGTISIIVDLDADNVFHIGGSVLIDIGVDFASSATLDIDGGTATLSETVEVLAGTTVNLTNGGTFGNGDGLLSALANTTIAFGPGGGTFIADAGGALINLSSTRITGFDAGRDHVAFENLVPGAVVTGYSIVTDANGDQIIVGHDEGAEVLRFVIEGGTFPSGSYVTGTGPLGISTDGTTIIVTACFLAGTRVATPAGPVAIETLRAGDLVTTPGGEARPVRWLAMQTVARRSIHANPWAVLPIRIRQGALGDGLPARDLFVSPDHALLIEGCLVQAGALVNGTSVTRHVHAPQSFVYYHVELDDHALVLVEGVPAETFIDHVSRQCFDNWQEAPAPAGPMPEIELPRIKAARQLPRAVRERLAAAEATLETASPVTRAA</sequence>
<accession>A0A916TY98</accession>
<reference evidence="2" key="2">
    <citation type="submission" date="2020-09" db="EMBL/GenBank/DDBJ databases">
        <authorList>
            <person name="Sun Q."/>
            <person name="Zhou Y."/>
        </authorList>
    </citation>
    <scope>NUCLEOTIDE SEQUENCE</scope>
    <source>
        <strain evidence="2">CGMCC 1.12919</strain>
    </source>
</reference>
<dbReference type="InterPro" id="IPR028992">
    <property type="entry name" value="Hedgehog/Intein_dom"/>
</dbReference>
<gene>
    <name evidence="2" type="ORF">GCM10010994_04230</name>
</gene>
<reference evidence="2" key="1">
    <citation type="journal article" date="2014" name="Int. J. Syst. Evol. Microbiol.">
        <title>Complete genome sequence of Corynebacterium casei LMG S-19264T (=DSM 44701T), isolated from a smear-ripened cheese.</title>
        <authorList>
            <consortium name="US DOE Joint Genome Institute (JGI-PGF)"/>
            <person name="Walter F."/>
            <person name="Albersmeier A."/>
            <person name="Kalinowski J."/>
            <person name="Ruckert C."/>
        </authorList>
    </citation>
    <scope>NUCLEOTIDE SEQUENCE</scope>
    <source>
        <strain evidence="2">CGMCC 1.12919</strain>
    </source>
</reference>
<dbReference type="Pfam" id="PF13403">
    <property type="entry name" value="Hint_2"/>
    <property type="match status" value="1"/>
</dbReference>
<feature type="domain" description="Hedgehog/Intein (Hint)" evidence="1">
    <location>
        <begin position="258"/>
        <end position="393"/>
    </location>
</feature>
<name>A0A916TY98_9HYPH</name>
<evidence type="ECO:0000259" key="1">
    <source>
        <dbReference type="Pfam" id="PF13403"/>
    </source>
</evidence>
<dbReference type="InterPro" id="IPR036844">
    <property type="entry name" value="Hint_dom_sf"/>
</dbReference>
<dbReference type="RefSeq" id="WP_188607456.1">
    <property type="nucleotide sequence ID" value="NZ_BMGG01000001.1"/>
</dbReference>
<evidence type="ECO:0000313" key="3">
    <source>
        <dbReference type="Proteomes" id="UP000637002"/>
    </source>
</evidence>
<organism evidence="2 3">
    <name type="scientific">Chelatococcus reniformis</name>
    <dbReference type="NCBI Taxonomy" id="1494448"/>
    <lineage>
        <taxon>Bacteria</taxon>
        <taxon>Pseudomonadati</taxon>
        <taxon>Pseudomonadota</taxon>
        <taxon>Alphaproteobacteria</taxon>
        <taxon>Hyphomicrobiales</taxon>
        <taxon>Chelatococcaceae</taxon>
        <taxon>Chelatococcus</taxon>
    </lineage>
</organism>